<keyword evidence="10" id="KW-0670">Pyruvate</keyword>
<evidence type="ECO:0000256" key="12">
    <source>
        <dbReference type="SAM" id="MobiDB-lite"/>
    </source>
</evidence>
<keyword evidence="14" id="KW-1185">Reference proteome</keyword>
<dbReference type="Proteomes" id="UP000187455">
    <property type="component" value="Unassembled WGS sequence"/>
</dbReference>
<dbReference type="GO" id="GO:0006646">
    <property type="term" value="P:phosphatidylethanolamine biosynthetic process"/>
    <property type="evidence" value="ECO:0007669"/>
    <property type="project" value="UniProtKB-UniPathway"/>
</dbReference>
<gene>
    <name evidence="13" type="ORF">AYI68_g6301</name>
</gene>
<dbReference type="PANTHER" id="PTHR10067:SF6">
    <property type="entry name" value="PHOSPHATIDYLSERINE DECARBOXYLASE PROENZYME, MITOCHONDRIAL"/>
    <property type="match status" value="1"/>
</dbReference>
<dbReference type="AlphaFoldDB" id="A0A1R0GRV9"/>
<dbReference type="GO" id="GO:0005739">
    <property type="term" value="C:mitochondrion"/>
    <property type="evidence" value="ECO:0007669"/>
    <property type="project" value="TreeGrafter"/>
</dbReference>
<dbReference type="GO" id="GO:0004609">
    <property type="term" value="F:phosphatidylserine decarboxylase activity"/>
    <property type="evidence" value="ECO:0007669"/>
    <property type="project" value="UniProtKB-EC"/>
</dbReference>
<keyword evidence="5" id="KW-0210">Decarboxylase</keyword>
<reference evidence="13 14" key="1">
    <citation type="journal article" date="2016" name="Mol. Biol. Evol.">
        <title>Genome-Wide Survey of Gut Fungi (Harpellales) Reveals the First Horizontally Transferred Ubiquitin Gene from a Mosquito Host.</title>
        <authorList>
            <person name="Wang Y."/>
            <person name="White M.M."/>
            <person name="Kvist S."/>
            <person name="Moncalvo J.M."/>
        </authorList>
    </citation>
    <scope>NUCLEOTIDE SEQUENCE [LARGE SCALE GENOMIC DNA]</scope>
    <source>
        <strain evidence="13 14">ALG-7-W6</strain>
    </source>
</reference>
<dbReference type="UniPathway" id="UPA00558"/>
<feature type="region of interest" description="Disordered" evidence="12">
    <location>
        <begin position="154"/>
        <end position="174"/>
    </location>
</feature>
<evidence type="ECO:0000256" key="6">
    <source>
        <dbReference type="ARBA" id="ARBA00023098"/>
    </source>
</evidence>
<feature type="compositionally biased region" description="Polar residues" evidence="12">
    <location>
        <begin position="165"/>
        <end position="174"/>
    </location>
</feature>
<dbReference type="Pfam" id="PF02666">
    <property type="entry name" value="PS_Dcarbxylase"/>
    <property type="match status" value="1"/>
</dbReference>
<keyword evidence="4" id="KW-0444">Lipid biosynthesis</keyword>
<dbReference type="NCBIfam" id="TIGR00163">
    <property type="entry name" value="PS_decarb"/>
    <property type="match status" value="1"/>
</dbReference>
<evidence type="ECO:0000256" key="11">
    <source>
        <dbReference type="ARBA" id="ARBA00024326"/>
    </source>
</evidence>
<dbReference type="STRING" id="133383.A0A1R0GRV9"/>
<comment type="caution">
    <text evidence="13">The sequence shown here is derived from an EMBL/GenBank/DDBJ whole genome shotgun (WGS) entry which is preliminary data.</text>
</comment>
<dbReference type="PANTHER" id="PTHR10067">
    <property type="entry name" value="PHOSPHATIDYLSERINE DECARBOXYLASE"/>
    <property type="match status" value="1"/>
</dbReference>
<sequence>VSPSDGKILHFGTLENNTIEQVKGITYSANDFLGNDAPTSPNPENNLYYAVIYLAPGDYHRFHAPADFVASQRRHFHGQLYSVSPYIAKRLRDLFVLNERVCLLGRWNHGFMAYVPVGATNVGSIIVYGDDKLKTNLSTREYIALANEQNRIDAKNKDIYPPSNPNSSLTQTPSLPHNPPFDYADYTQLVESPLCQPGVGFSYKKGQEVGGFMLGSTIVLVFEAPKNFNFEISTGQRVLMGQTLGSFS</sequence>
<feature type="non-terminal residue" evidence="13">
    <location>
        <position position="1"/>
    </location>
</feature>
<evidence type="ECO:0000313" key="14">
    <source>
        <dbReference type="Proteomes" id="UP000187455"/>
    </source>
</evidence>
<dbReference type="InterPro" id="IPR033177">
    <property type="entry name" value="PSD-B"/>
</dbReference>
<keyword evidence="6" id="KW-0443">Lipid metabolism</keyword>
<keyword evidence="7" id="KW-0594">Phospholipid biosynthesis</keyword>
<dbReference type="EC" id="4.1.1.65" evidence="3"/>
<keyword evidence="8" id="KW-0456">Lyase</keyword>
<dbReference type="EMBL" id="LSSL01004234">
    <property type="protein sequence ID" value="OLY79624.1"/>
    <property type="molecule type" value="Genomic_DNA"/>
</dbReference>
<keyword evidence="9" id="KW-1208">Phospholipid metabolism</keyword>
<evidence type="ECO:0000256" key="5">
    <source>
        <dbReference type="ARBA" id="ARBA00022793"/>
    </source>
</evidence>
<evidence type="ECO:0000313" key="13">
    <source>
        <dbReference type="EMBL" id="OLY79624.1"/>
    </source>
</evidence>
<evidence type="ECO:0000256" key="8">
    <source>
        <dbReference type="ARBA" id="ARBA00023239"/>
    </source>
</evidence>
<evidence type="ECO:0000256" key="2">
    <source>
        <dbReference type="ARBA" id="ARBA00005189"/>
    </source>
</evidence>
<name>A0A1R0GRV9_9FUNG</name>
<evidence type="ECO:0000256" key="10">
    <source>
        <dbReference type="ARBA" id="ARBA00023317"/>
    </source>
</evidence>
<dbReference type="InterPro" id="IPR003817">
    <property type="entry name" value="PS_Dcarbxylase"/>
</dbReference>
<protein>
    <recommendedName>
        <fullName evidence="3">phosphatidylserine decarboxylase</fullName>
        <ecNumber evidence="3">4.1.1.65</ecNumber>
    </recommendedName>
</protein>
<organism evidence="13 14">
    <name type="scientific">Smittium mucronatum</name>
    <dbReference type="NCBI Taxonomy" id="133383"/>
    <lineage>
        <taxon>Eukaryota</taxon>
        <taxon>Fungi</taxon>
        <taxon>Fungi incertae sedis</taxon>
        <taxon>Zoopagomycota</taxon>
        <taxon>Kickxellomycotina</taxon>
        <taxon>Harpellomycetes</taxon>
        <taxon>Harpellales</taxon>
        <taxon>Legeriomycetaceae</taxon>
        <taxon>Smittium</taxon>
    </lineage>
</organism>
<comment type="pathway">
    <text evidence="2">Lipid metabolism.</text>
</comment>
<dbReference type="OrthoDB" id="4330at2759"/>
<comment type="pathway">
    <text evidence="11">Phospholipid metabolism; phosphatidylethanolamine biosynthesis.</text>
</comment>
<evidence type="ECO:0000256" key="3">
    <source>
        <dbReference type="ARBA" id="ARBA00012243"/>
    </source>
</evidence>
<evidence type="ECO:0000256" key="4">
    <source>
        <dbReference type="ARBA" id="ARBA00022516"/>
    </source>
</evidence>
<proteinExistence type="predicted"/>
<evidence type="ECO:0000256" key="7">
    <source>
        <dbReference type="ARBA" id="ARBA00023209"/>
    </source>
</evidence>
<accession>A0A1R0GRV9</accession>
<comment type="cofactor">
    <cofactor evidence="1">
        <name>pyruvate</name>
        <dbReference type="ChEBI" id="CHEBI:15361"/>
    </cofactor>
</comment>
<evidence type="ECO:0000256" key="9">
    <source>
        <dbReference type="ARBA" id="ARBA00023264"/>
    </source>
</evidence>
<evidence type="ECO:0000256" key="1">
    <source>
        <dbReference type="ARBA" id="ARBA00001928"/>
    </source>
</evidence>